<dbReference type="Proteomes" id="UP000887577">
    <property type="component" value="Unplaced"/>
</dbReference>
<sequence length="85" mass="9492">MAAARPLLTLFVIGLAFANSAHIEGVSANVDSDSPRSHQPFIPLVAFNCGYRNQYMKENGEWHSDDSKLATCLQGKYDILKYCKR</sequence>
<feature type="signal peptide" evidence="2">
    <location>
        <begin position="1"/>
        <end position="18"/>
    </location>
</feature>
<comment type="similarity">
    <text evidence="1">Belongs to the APP family.</text>
</comment>
<evidence type="ECO:0000256" key="2">
    <source>
        <dbReference type="SAM" id="SignalP"/>
    </source>
</evidence>
<dbReference type="PROSITE" id="PS51869">
    <property type="entry name" value="APP_E1"/>
    <property type="match status" value="1"/>
</dbReference>
<feature type="chain" id="PRO_5037248745" evidence="2">
    <location>
        <begin position="19"/>
        <end position="85"/>
    </location>
</feature>
<dbReference type="Gene3D" id="3.90.570.10">
    <property type="entry name" value="Amyloidogenic glycoprotein, heparin-binding domain"/>
    <property type="match status" value="1"/>
</dbReference>
<accession>A0A914ZC64</accession>
<keyword evidence="4" id="KW-1185">Reference proteome</keyword>
<keyword evidence="2" id="KW-0732">Signal</keyword>
<proteinExistence type="inferred from homology"/>
<dbReference type="WBParaSite" id="PSU_v2.g7838.t1">
    <property type="protein sequence ID" value="PSU_v2.g7838.t1"/>
    <property type="gene ID" value="PSU_v2.g7838"/>
</dbReference>
<evidence type="ECO:0000256" key="1">
    <source>
        <dbReference type="PROSITE-ProRule" id="PRU01217"/>
    </source>
</evidence>
<dbReference type="Pfam" id="PF02177">
    <property type="entry name" value="APP_N"/>
    <property type="match status" value="1"/>
</dbReference>
<evidence type="ECO:0000313" key="5">
    <source>
        <dbReference type="WBParaSite" id="PSU_v2.g7838.t1"/>
    </source>
</evidence>
<dbReference type="SUPFAM" id="SSF56491">
    <property type="entry name" value="A heparin-binding domain"/>
    <property type="match status" value="1"/>
</dbReference>
<organism evidence="4 5">
    <name type="scientific">Panagrolaimus superbus</name>
    <dbReference type="NCBI Taxonomy" id="310955"/>
    <lineage>
        <taxon>Eukaryota</taxon>
        <taxon>Metazoa</taxon>
        <taxon>Ecdysozoa</taxon>
        <taxon>Nematoda</taxon>
        <taxon>Chromadorea</taxon>
        <taxon>Rhabditida</taxon>
        <taxon>Tylenchina</taxon>
        <taxon>Panagrolaimomorpha</taxon>
        <taxon>Panagrolaimoidea</taxon>
        <taxon>Panagrolaimidae</taxon>
        <taxon>Panagrolaimus</taxon>
    </lineage>
</organism>
<evidence type="ECO:0000313" key="4">
    <source>
        <dbReference type="Proteomes" id="UP000887577"/>
    </source>
</evidence>
<evidence type="ECO:0000259" key="3">
    <source>
        <dbReference type="PROSITE" id="PS51869"/>
    </source>
</evidence>
<dbReference type="InterPro" id="IPR036454">
    <property type="entry name" value="Amyloid_glyco_heparin-bd_sf"/>
</dbReference>
<feature type="disulfide bond" evidence="1">
    <location>
        <begin position="49"/>
        <end position="72"/>
    </location>
</feature>
<name>A0A914ZC64_9BILA</name>
<dbReference type="InterPro" id="IPR008154">
    <property type="entry name" value="Amyloid_glyco_extra"/>
</dbReference>
<dbReference type="GO" id="GO:0008201">
    <property type="term" value="F:heparin binding"/>
    <property type="evidence" value="ECO:0007669"/>
    <property type="project" value="UniProtKB-UniRule"/>
</dbReference>
<protein>
    <submittedName>
        <fullName evidence="5">E1 domain-containing protein</fullName>
    </submittedName>
</protein>
<dbReference type="AlphaFoldDB" id="A0A914ZC64"/>
<feature type="domain" description="E1" evidence="3">
    <location>
        <begin position="39"/>
        <end position="85"/>
    </location>
</feature>
<dbReference type="InterPro" id="IPR015849">
    <property type="entry name" value="Amyloid_glyco_heparin-bd"/>
</dbReference>
<keyword evidence="1" id="KW-1015">Disulfide bond</keyword>
<comment type="caution">
    <text evidence="1">Lacks conserved residue(s) required for the propagation of feature annotation.</text>
</comment>
<reference evidence="5" key="1">
    <citation type="submission" date="2022-11" db="UniProtKB">
        <authorList>
            <consortium name="WormBaseParasite"/>
        </authorList>
    </citation>
    <scope>IDENTIFICATION</scope>
</reference>